<evidence type="ECO:0000256" key="1">
    <source>
        <dbReference type="SAM" id="MobiDB-lite"/>
    </source>
</evidence>
<feature type="non-terminal residue" evidence="2">
    <location>
        <position position="257"/>
    </location>
</feature>
<proteinExistence type="predicted"/>
<dbReference type="AlphaFoldDB" id="A0A9P6BUQ4"/>
<organism evidence="2 3">
    <name type="scientific">Macrolepiota fuliginosa MF-IS2</name>
    <dbReference type="NCBI Taxonomy" id="1400762"/>
    <lineage>
        <taxon>Eukaryota</taxon>
        <taxon>Fungi</taxon>
        <taxon>Dikarya</taxon>
        <taxon>Basidiomycota</taxon>
        <taxon>Agaricomycotina</taxon>
        <taxon>Agaricomycetes</taxon>
        <taxon>Agaricomycetidae</taxon>
        <taxon>Agaricales</taxon>
        <taxon>Agaricineae</taxon>
        <taxon>Agaricaceae</taxon>
        <taxon>Macrolepiota</taxon>
    </lineage>
</organism>
<keyword evidence="3" id="KW-1185">Reference proteome</keyword>
<protein>
    <submittedName>
        <fullName evidence="2">Uncharacterized protein</fullName>
    </submittedName>
</protein>
<dbReference type="EMBL" id="MU154131">
    <property type="protein sequence ID" value="KAF9439492.1"/>
    <property type="molecule type" value="Genomic_DNA"/>
</dbReference>
<comment type="caution">
    <text evidence="2">The sequence shown here is derived from an EMBL/GenBank/DDBJ whole genome shotgun (WGS) entry which is preliminary data.</text>
</comment>
<evidence type="ECO:0000313" key="3">
    <source>
        <dbReference type="Proteomes" id="UP000807342"/>
    </source>
</evidence>
<accession>A0A9P6BUQ4</accession>
<feature type="region of interest" description="Disordered" evidence="1">
    <location>
        <begin position="200"/>
        <end position="222"/>
    </location>
</feature>
<evidence type="ECO:0000313" key="2">
    <source>
        <dbReference type="EMBL" id="KAF9439492.1"/>
    </source>
</evidence>
<sequence>MTCKAKSKPASNVLTPFEPCAATKCFLAAMNQNHCIMSCYTINELKSIVQTDWETVVQDLLSMNFSIHRTDNNNNNAPIEVDSGGNFEEMTLAEDLTNSIAAFGQWFKNNNIPDDHCSDLISNIRHIAMMFNLIPAPHCCPIPPPCTHLHQDDGPPCRHLHTDDILTPPPCTCPHCNKEDTPMEPPAPTCAFSEAALQTPAPNHEASTPPPPPTAAATLPAAAASTPPASPCGCTSYAGITADMVNSRETSTGTTNI</sequence>
<name>A0A9P6BUQ4_9AGAR</name>
<reference evidence="2" key="1">
    <citation type="submission" date="2020-11" db="EMBL/GenBank/DDBJ databases">
        <authorList>
            <consortium name="DOE Joint Genome Institute"/>
            <person name="Ahrendt S."/>
            <person name="Riley R."/>
            <person name="Andreopoulos W."/>
            <person name="Labutti K."/>
            <person name="Pangilinan J."/>
            <person name="Ruiz-Duenas F.J."/>
            <person name="Barrasa J.M."/>
            <person name="Sanchez-Garcia M."/>
            <person name="Camarero S."/>
            <person name="Miyauchi S."/>
            <person name="Serrano A."/>
            <person name="Linde D."/>
            <person name="Babiker R."/>
            <person name="Drula E."/>
            <person name="Ayuso-Fernandez I."/>
            <person name="Pacheco R."/>
            <person name="Padilla G."/>
            <person name="Ferreira P."/>
            <person name="Barriuso J."/>
            <person name="Kellner H."/>
            <person name="Castanera R."/>
            <person name="Alfaro M."/>
            <person name="Ramirez L."/>
            <person name="Pisabarro A.G."/>
            <person name="Kuo A."/>
            <person name="Tritt A."/>
            <person name="Lipzen A."/>
            <person name="He G."/>
            <person name="Yan M."/>
            <person name="Ng V."/>
            <person name="Cullen D."/>
            <person name="Martin F."/>
            <person name="Rosso M.-N."/>
            <person name="Henrissat B."/>
            <person name="Hibbett D."/>
            <person name="Martinez A.T."/>
            <person name="Grigoriev I.V."/>
        </authorList>
    </citation>
    <scope>NUCLEOTIDE SEQUENCE</scope>
    <source>
        <strain evidence="2">MF-IS2</strain>
    </source>
</reference>
<dbReference type="Proteomes" id="UP000807342">
    <property type="component" value="Unassembled WGS sequence"/>
</dbReference>
<gene>
    <name evidence="2" type="ORF">P691DRAFT_769599</name>
</gene>